<evidence type="ECO:0000256" key="1">
    <source>
        <dbReference type="ARBA" id="ARBA00006601"/>
    </source>
</evidence>
<dbReference type="Gene3D" id="3.40.50.720">
    <property type="entry name" value="NAD(P)-binding Rossmann-like Domain"/>
    <property type="match status" value="1"/>
</dbReference>
<gene>
    <name evidence="3" type="ORF">PGLA2088_LOCUS9022</name>
</gene>
<dbReference type="GO" id="GO:0016616">
    <property type="term" value="F:oxidoreductase activity, acting on the CH-OH group of donors, NAD or NADP as acceptor"/>
    <property type="evidence" value="ECO:0007669"/>
    <property type="project" value="InterPro"/>
</dbReference>
<name>A0A813IK38_POLGL</name>
<dbReference type="Proteomes" id="UP000626109">
    <property type="component" value="Unassembled WGS sequence"/>
</dbReference>
<dbReference type="EMBL" id="CAJNNW010009848">
    <property type="protein sequence ID" value="CAE8651347.1"/>
    <property type="molecule type" value="Genomic_DNA"/>
</dbReference>
<dbReference type="SMART" id="SM00984">
    <property type="entry name" value="UDPG_MGDP_dh_C"/>
    <property type="match status" value="1"/>
</dbReference>
<proteinExistence type="inferred from homology"/>
<feature type="domain" description="UDP-glucose/GDP-mannose dehydrogenase C-terminal" evidence="2">
    <location>
        <begin position="32"/>
        <end position="118"/>
    </location>
</feature>
<comment type="caution">
    <text evidence="3">The sequence shown here is derived from an EMBL/GenBank/DDBJ whole genome shotgun (WGS) entry which is preliminary data.</text>
</comment>
<accession>A0A813IK38</accession>
<dbReference type="SUPFAM" id="SSF52413">
    <property type="entry name" value="UDP-glucose/GDP-mannose dehydrogenase C-terminal domain"/>
    <property type="match status" value="1"/>
</dbReference>
<dbReference type="GO" id="GO:0016628">
    <property type="term" value="F:oxidoreductase activity, acting on the CH-CH group of donors, NAD or NADP as acceptor"/>
    <property type="evidence" value="ECO:0007669"/>
    <property type="project" value="InterPro"/>
</dbReference>
<dbReference type="PANTHER" id="PTHR43491:SF2">
    <property type="entry name" value="UDP-N-ACETYL-D-MANNOSAMINE DEHYDROGENASE"/>
    <property type="match status" value="1"/>
</dbReference>
<reference evidence="3" key="1">
    <citation type="submission" date="2021-02" db="EMBL/GenBank/DDBJ databases">
        <authorList>
            <person name="Dougan E. K."/>
            <person name="Rhodes N."/>
            <person name="Thang M."/>
            <person name="Chan C."/>
        </authorList>
    </citation>
    <scope>NUCLEOTIDE SEQUENCE</scope>
</reference>
<dbReference type="Pfam" id="PF03720">
    <property type="entry name" value="UDPG_MGDP_dh_C"/>
    <property type="match status" value="1"/>
</dbReference>
<comment type="similarity">
    <text evidence="1">Belongs to the UDP-glucose/GDP-mannose dehydrogenase family.</text>
</comment>
<evidence type="ECO:0000313" key="4">
    <source>
        <dbReference type="Proteomes" id="UP000626109"/>
    </source>
</evidence>
<sequence>MLVNETMPDCVVEQAKRELALSGRTLAGVKCGVLGMAFKPNNDDWRESLAFKLRRLLLWEGAEVICTDVYLQRDGFVGLKQLLEEADFIFVGCPHAEYSKISFRTEQKVFDCWGFFVDAQLVVH</sequence>
<evidence type="ECO:0000259" key="2">
    <source>
        <dbReference type="SMART" id="SM00984"/>
    </source>
</evidence>
<protein>
    <recommendedName>
        <fullName evidence="2">UDP-glucose/GDP-mannose dehydrogenase C-terminal domain-containing protein</fullName>
    </recommendedName>
</protein>
<dbReference type="InterPro" id="IPR028359">
    <property type="entry name" value="UDP_ManNAc/GlcNAc_DH"/>
</dbReference>
<dbReference type="GO" id="GO:0000271">
    <property type="term" value="P:polysaccharide biosynthetic process"/>
    <property type="evidence" value="ECO:0007669"/>
    <property type="project" value="InterPro"/>
</dbReference>
<dbReference type="PANTHER" id="PTHR43491">
    <property type="entry name" value="UDP-N-ACETYL-D-MANNOSAMINE DEHYDROGENASE"/>
    <property type="match status" value="1"/>
</dbReference>
<dbReference type="GO" id="GO:0051287">
    <property type="term" value="F:NAD binding"/>
    <property type="evidence" value="ECO:0007669"/>
    <property type="project" value="InterPro"/>
</dbReference>
<organism evidence="3 4">
    <name type="scientific">Polarella glacialis</name>
    <name type="common">Dinoflagellate</name>
    <dbReference type="NCBI Taxonomy" id="89957"/>
    <lineage>
        <taxon>Eukaryota</taxon>
        <taxon>Sar</taxon>
        <taxon>Alveolata</taxon>
        <taxon>Dinophyceae</taxon>
        <taxon>Suessiales</taxon>
        <taxon>Suessiaceae</taxon>
        <taxon>Polarella</taxon>
    </lineage>
</organism>
<dbReference type="InterPro" id="IPR014027">
    <property type="entry name" value="UDP-Glc/GDP-Man_DH_C"/>
</dbReference>
<evidence type="ECO:0000313" key="3">
    <source>
        <dbReference type="EMBL" id="CAE8651347.1"/>
    </source>
</evidence>
<dbReference type="InterPro" id="IPR036220">
    <property type="entry name" value="UDP-Glc/GDP-Man_DH_C_sf"/>
</dbReference>
<dbReference type="AlphaFoldDB" id="A0A813IK38"/>